<proteinExistence type="predicted"/>
<gene>
    <name evidence="3" type="ORF">WAK64_21840</name>
</gene>
<dbReference type="PROSITE" id="PS51257">
    <property type="entry name" value="PROKAR_LIPOPROTEIN"/>
    <property type="match status" value="1"/>
</dbReference>
<keyword evidence="1" id="KW-0732">Signal</keyword>
<feature type="chain" id="PRO_5045412928" evidence="1">
    <location>
        <begin position="24"/>
        <end position="161"/>
    </location>
</feature>
<keyword evidence="4" id="KW-1185">Reference proteome</keyword>
<evidence type="ECO:0000313" key="3">
    <source>
        <dbReference type="EMBL" id="MEI5909642.1"/>
    </source>
</evidence>
<protein>
    <submittedName>
        <fullName evidence="3">DUF4367 domain-containing protein</fullName>
    </submittedName>
</protein>
<sequence length="161" mass="18592">MKKTFVFLTVLFLTACANFGAFSSLEDFDNSSLKEELKGMAFQPKLPTITPFKVTDTQVIYDENQDNLMVIDFMSLDESDNRVNNRMSLEAFNGGNIEERNMRREEVEIGEITGRYKVNDAEAMILEWDKDGIYYSLIFYGKQSEKEVTKEELIKTAESFE</sequence>
<dbReference type="EMBL" id="JBBAXC010000033">
    <property type="protein sequence ID" value="MEI5909642.1"/>
    <property type="molecule type" value="Genomic_DNA"/>
</dbReference>
<evidence type="ECO:0000259" key="2">
    <source>
        <dbReference type="Pfam" id="PF14285"/>
    </source>
</evidence>
<name>A0ABU8HKM9_9BACI</name>
<dbReference type="Pfam" id="PF14285">
    <property type="entry name" value="DUF4367"/>
    <property type="match status" value="1"/>
</dbReference>
<evidence type="ECO:0000313" key="4">
    <source>
        <dbReference type="Proteomes" id="UP001312865"/>
    </source>
</evidence>
<organism evidence="3 4">
    <name type="scientific">Bacillus spongiae</name>
    <dbReference type="NCBI Taxonomy" id="2683610"/>
    <lineage>
        <taxon>Bacteria</taxon>
        <taxon>Bacillati</taxon>
        <taxon>Bacillota</taxon>
        <taxon>Bacilli</taxon>
        <taxon>Bacillales</taxon>
        <taxon>Bacillaceae</taxon>
        <taxon>Bacillus</taxon>
    </lineage>
</organism>
<feature type="signal peptide" evidence="1">
    <location>
        <begin position="1"/>
        <end position="23"/>
    </location>
</feature>
<dbReference type="Proteomes" id="UP001312865">
    <property type="component" value="Unassembled WGS sequence"/>
</dbReference>
<dbReference type="RefSeq" id="WP_336589084.1">
    <property type="nucleotide sequence ID" value="NZ_JBBAXC010000033.1"/>
</dbReference>
<reference evidence="3 4" key="1">
    <citation type="journal article" date="2018" name="J. Microbiol.">
        <title>Bacillus spongiae sp. nov., isolated from sponge of Jeju Island.</title>
        <authorList>
            <person name="Lee G.E."/>
            <person name="Im W.T."/>
            <person name="Park J.S."/>
        </authorList>
    </citation>
    <scope>NUCLEOTIDE SEQUENCE [LARGE SCALE GENOMIC DNA]</scope>
    <source>
        <strain evidence="3 4">135PIL107-10</strain>
    </source>
</reference>
<dbReference type="InterPro" id="IPR025377">
    <property type="entry name" value="DUF4367"/>
</dbReference>
<comment type="caution">
    <text evidence="3">The sequence shown here is derived from an EMBL/GenBank/DDBJ whole genome shotgun (WGS) entry which is preliminary data.</text>
</comment>
<feature type="domain" description="DUF4367" evidence="2">
    <location>
        <begin position="68"/>
        <end position="159"/>
    </location>
</feature>
<accession>A0ABU8HKM9</accession>
<evidence type="ECO:0000256" key="1">
    <source>
        <dbReference type="SAM" id="SignalP"/>
    </source>
</evidence>